<dbReference type="SMART" id="SM00054">
    <property type="entry name" value="EFh"/>
    <property type="match status" value="2"/>
</dbReference>
<dbReference type="PROSITE" id="PS00020">
    <property type="entry name" value="ACTININ_2"/>
    <property type="match status" value="1"/>
</dbReference>
<dbReference type="PROSITE" id="PS00018">
    <property type="entry name" value="EF_HAND_1"/>
    <property type="match status" value="1"/>
</dbReference>
<evidence type="ECO:0000256" key="9">
    <source>
        <dbReference type="ARBA" id="ARBA00022946"/>
    </source>
</evidence>
<dbReference type="CDD" id="cd21292">
    <property type="entry name" value="CH_PLS_rpt1"/>
    <property type="match status" value="1"/>
</dbReference>
<dbReference type="PANTHER" id="PTHR16276">
    <property type="entry name" value="PENTATRICOPEPTIDE REPEAT DOMAIN-CONTAINING PROTEIN 3"/>
    <property type="match status" value="1"/>
</dbReference>
<keyword evidence="13" id="KW-0687">Ribonucleoprotein</keyword>
<dbReference type="InterPro" id="IPR037387">
    <property type="entry name" value="PTCD3"/>
</dbReference>
<dbReference type="GO" id="GO:0005509">
    <property type="term" value="F:calcium ion binding"/>
    <property type="evidence" value="ECO:0007669"/>
    <property type="project" value="InterPro"/>
</dbReference>
<protein>
    <recommendedName>
        <fullName evidence="14">Small ribosomal subunit protein mS39</fullName>
    </recommendedName>
</protein>
<dbReference type="SUPFAM" id="SSF47473">
    <property type="entry name" value="EF-hand"/>
    <property type="match status" value="1"/>
</dbReference>
<keyword evidence="9" id="KW-0809">Transit peptide</keyword>
<evidence type="ECO:0000256" key="14">
    <source>
        <dbReference type="ARBA" id="ARBA00035134"/>
    </source>
</evidence>
<organism evidence="18 19">
    <name type="scientific">Collichthys lucidus</name>
    <name type="common">Big head croaker</name>
    <name type="synonym">Sciaena lucida</name>
    <dbReference type="NCBI Taxonomy" id="240159"/>
    <lineage>
        <taxon>Eukaryota</taxon>
        <taxon>Metazoa</taxon>
        <taxon>Chordata</taxon>
        <taxon>Craniata</taxon>
        <taxon>Vertebrata</taxon>
        <taxon>Euteleostomi</taxon>
        <taxon>Actinopterygii</taxon>
        <taxon>Neopterygii</taxon>
        <taxon>Teleostei</taxon>
        <taxon>Neoteleostei</taxon>
        <taxon>Acanthomorphata</taxon>
        <taxon>Eupercaria</taxon>
        <taxon>Sciaenidae</taxon>
        <taxon>Collichthys</taxon>
    </lineage>
</organism>
<keyword evidence="3" id="KW-0479">Metal-binding</keyword>
<evidence type="ECO:0000256" key="7">
    <source>
        <dbReference type="ARBA" id="ARBA00022845"/>
    </source>
</evidence>
<dbReference type="PROSITE" id="PS50021">
    <property type="entry name" value="CH"/>
    <property type="match status" value="1"/>
</dbReference>
<keyword evidence="6" id="KW-0106">Calcium</keyword>
<dbReference type="InterPro" id="IPR011990">
    <property type="entry name" value="TPR-like_helical_dom_sf"/>
</dbReference>
<feature type="domain" description="Calponin-homology (CH)" evidence="16">
    <location>
        <begin position="691"/>
        <end position="807"/>
    </location>
</feature>
<dbReference type="InterPro" id="IPR002048">
    <property type="entry name" value="EF_hand_dom"/>
</dbReference>
<keyword evidence="5" id="KW-0677">Repeat</keyword>
<evidence type="ECO:0000256" key="5">
    <source>
        <dbReference type="ARBA" id="ARBA00022737"/>
    </source>
</evidence>
<comment type="subcellular location">
    <subcellularLocation>
        <location evidence="1">Mitochondrion</location>
    </subcellularLocation>
</comment>
<keyword evidence="12" id="KW-0009">Actin-binding</keyword>
<evidence type="ECO:0000256" key="1">
    <source>
        <dbReference type="ARBA" id="ARBA00004173"/>
    </source>
</evidence>
<proteinExistence type="inferred from homology"/>
<dbReference type="STRING" id="240159.A0A4U5UE79"/>
<dbReference type="Proteomes" id="UP000298787">
    <property type="component" value="Chromosome 6"/>
</dbReference>
<dbReference type="InterPro" id="IPR001715">
    <property type="entry name" value="CH_dom"/>
</dbReference>
<feature type="domain" description="EF-hand" evidence="17">
    <location>
        <begin position="624"/>
        <end position="655"/>
    </location>
</feature>
<dbReference type="PANTHER" id="PTHR16276:SF1">
    <property type="entry name" value="SMALL RIBOSOMAL SUBUNIT PROTEIN MS39"/>
    <property type="match status" value="1"/>
</dbReference>
<evidence type="ECO:0000256" key="13">
    <source>
        <dbReference type="ARBA" id="ARBA00023274"/>
    </source>
</evidence>
<gene>
    <name evidence="18" type="ORF">D9C73_006836</name>
</gene>
<dbReference type="Gene3D" id="1.10.238.10">
    <property type="entry name" value="EF-hand"/>
    <property type="match status" value="1"/>
</dbReference>
<dbReference type="InterPro" id="IPR036872">
    <property type="entry name" value="CH_dom_sf"/>
</dbReference>
<evidence type="ECO:0000256" key="10">
    <source>
        <dbReference type="ARBA" id="ARBA00022980"/>
    </source>
</evidence>
<name>A0A4U5UE79_COLLU</name>
<feature type="domain" description="EF-hand" evidence="17">
    <location>
        <begin position="584"/>
        <end position="619"/>
    </location>
</feature>
<evidence type="ECO:0000256" key="8">
    <source>
        <dbReference type="ARBA" id="ARBA00022884"/>
    </source>
</evidence>
<dbReference type="EMBL" id="CM014083">
    <property type="protein sequence ID" value="TKS72759.1"/>
    <property type="molecule type" value="Genomic_DNA"/>
</dbReference>
<dbReference type="Gene3D" id="1.10.418.10">
    <property type="entry name" value="Calponin-like domain"/>
    <property type="match status" value="1"/>
</dbReference>
<evidence type="ECO:0000256" key="15">
    <source>
        <dbReference type="PROSITE-ProRule" id="PRU00708"/>
    </source>
</evidence>
<keyword evidence="7" id="KW-0810">Translation regulation</keyword>
<dbReference type="PROSITE" id="PS51375">
    <property type="entry name" value="PPR"/>
    <property type="match status" value="2"/>
</dbReference>
<evidence type="ECO:0000256" key="3">
    <source>
        <dbReference type="ARBA" id="ARBA00022723"/>
    </source>
</evidence>
<reference evidence="18 19" key="1">
    <citation type="submission" date="2019-01" db="EMBL/GenBank/DDBJ databases">
        <title>Genome Assembly of Collichthys lucidus.</title>
        <authorList>
            <person name="Cai M."/>
            <person name="Xiao S."/>
        </authorList>
    </citation>
    <scope>NUCLEOTIDE SEQUENCE [LARGE SCALE GENOMIC DNA]</scope>
    <source>
        <strain evidence="18">JT15FE1705JMU</strain>
        <tissue evidence="18">Muscle</tissue>
    </source>
</reference>
<feature type="repeat" description="PPR" evidence="15">
    <location>
        <begin position="220"/>
        <end position="256"/>
    </location>
</feature>
<dbReference type="Pfam" id="PF17177">
    <property type="entry name" value="PPR_long"/>
    <property type="match status" value="1"/>
</dbReference>
<feature type="repeat" description="PPR" evidence="15">
    <location>
        <begin position="145"/>
        <end position="179"/>
    </location>
</feature>
<dbReference type="Pfam" id="PF13499">
    <property type="entry name" value="EF-hand_7"/>
    <property type="match status" value="1"/>
</dbReference>
<dbReference type="GO" id="GO:0003779">
    <property type="term" value="F:actin binding"/>
    <property type="evidence" value="ECO:0007669"/>
    <property type="project" value="UniProtKB-KW"/>
</dbReference>
<comment type="similarity">
    <text evidence="2">Belongs to the mitochondrion-specific ribosomal protein mS39 family.</text>
</comment>
<keyword evidence="8" id="KW-0694">RNA-binding</keyword>
<dbReference type="FunFam" id="1.10.238.10:FF:000263">
    <property type="entry name" value="plastin-1 isoform X2"/>
    <property type="match status" value="1"/>
</dbReference>
<dbReference type="GO" id="GO:0043024">
    <property type="term" value="F:ribosomal small subunit binding"/>
    <property type="evidence" value="ECO:0007669"/>
    <property type="project" value="InterPro"/>
</dbReference>
<dbReference type="SUPFAM" id="SSF47576">
    <property type="entry name" value="Calponin-homology domain, CH-domain"/>
    <property type="match status" value="1"/>
</dbReference>
<dbReference type="GO" id="GO:0019843">
    <property type="term" value="F:rRNA binding"/>
    <property type="evidence" value="ECO:0007669"/>
    <property type="project" value="UniProtKB-KW"/>
</dbReference>
<dbReference type="InterPro" id="IPR011992">
    <property type="entry name" value="EF-hand-dom_pair"/>
</dbReference>
<dbReference type="SMART" id="SM00033">
    <property type="entry name" value="CH"/>
    <property type="match status" value="1"/>
</dbReference>
<accession>A0A4U5UE79</accession>
<dbReference type="GO" id="GO:0005840">
    <property type="term" value="C:ribosome"/>
    <property type="evidence" value="ECO:0007669"/>
    <property type="project" value="UniProtKB-KW"/>
</dbReference>
<sequence length="846" mass="95536">MAAPGRHVGRFIQRNGRLLVNNLEQTCSHRSKEAVLEALAATVSRDPTAYPYQFQDDSYLAPRTSLEFKLFSLSQESGRSAAKYFVNSNPKFFTKDFAQPHIPEGSGDDHKKRKWRVRRASDLLKVTWKENNNAERIFNLLPEKDTRCYSALIRGMVMHGAYAKAFSVYTDMLNNRLTADVHIFNALISAAPDVREKYNERWDVIAELLNQMRQQKVQPNLLTFNSVLKALRRCGALGRTQARQTLNEMKALGIAPSLATFNHLLAVFFKAGSVGKSNVDILQEVMSELAGASFTCQDPDDALFFSSAMRICLDHKDLHLSYKVQSLVEVGENWRLLGDSYQQSIYYGRFFNLLCMMEHIDVVLKWYRRLIPSLYYPNSQGLRDLLQALDTDSRLDLLPTIWKDIRTLGHDNKADLVEEVLNLMARETHSPEVQESFAACALDVKSVFEGDRWRPGLDWSNSSLSHISTLLLRANKTQQAWDMLQLFKAKNRVPTEGLLEDFLSACHSNGSPQRAVELVQLSAAFCLSATPRLATRALAEFELSEEQSVRLTEERSTLRHSCWSSRDTHSSPQGVNMSTPISAEEMEEIREGFQKVDLDGNGYISASELGNLFNEVRRPLPGYKIRELLQKLDRDNDSRISLEEFTAIFQDLKNDRMAQGFRKALNKKEGIVAIGGTSEISSEGTQHSISEQERFAFANYINSSLEKDPDCRHVLPINPSTEALFKALADGVVLCKLINLSVPDTIDERTINKKKLTAFTTQENLNLALNSASAIGCQVVNIGAQDLKEGKPHLVLGLLWQIIKIGLFADIELSRNEGMYTHTHTHTHTDSHVCFYSDQSHAFVFP</sequence>
<dbReference type="CDD" id="cd00051">
    <property type="entry name" value="EFh"/>
    <property type="match status" value="1"/>
</dbReference>
<keyword evidence="4" id="KW-0699">rRNA-binding</keyword>
<evidence type="ECO:0000259" key="17">
    <source>
        <dbReference type="PROSITE" id="PS50222"/>
    </source>
</evidence>
<evidence type="ECO:0000256" key="12">
    <source>
        <dbReference type="ARBA" id="ARBA00023203"/>
    </source>
</evidence>
<keyword evidence="19" id="KW-1185">Reference proteome</keyword>
<keyword evidence="11" id="KW-0496">Mitochondrion</keyword>
<dbReference type="Pfam" id="PF00307">
    <property type="entry name" value="CH"/>
    <property type="match status" value="1"/>
</dbReference>
<evidence type="ECO:0000259" key="16">
    <source>
        <dbReference type="PROSITE" id="PS50021"/>
    </source>
</evidence>
<dbReference type="InterPro" id="IPR055063">
    <property type="entry name" value="Rib_mS39_PPR"/>
</dbReference>
<dbReference type="AlphaFoldDB" id="A0A4U5UE79"/>
<dbReference type="InterPro" id="IPR001589">
    <property type="entry name" value="Actinin_actin-bd_CS"/>
</dbReference>
<evidence type="ECO:0000256" key="6">
    <source>
        <dbReference type="ARBA" id="ARBA00022837"/>
    </source>
</evidence>
<dbReference type="GO" id="GO:0032543">
    <property type="term" value="P:mitochondrial translation"/>
    <property type="evidence" value="ECO:0007669"/>
    <property type="project" value="InterPro"/>
</dbReference>
<dbReference type="InterPro" id="IPR002885">
    <property type="entry name" value="PPR_rpt"/>
</dbReference>
<dbReference type="GO" id="GO:0006417">
    <property type="term" value="P:regulation of translation"/>
    <property type="evidence" value="ECO:0007669"/>
    <property type="project" value="UniProtKB-KW"/>
</dbReference>
<dbReference type="GO" id="GO:0005739">
    <property type="term" value="C:mitochondrion"/>
    <property type="evidence" value="ECO:0007669"/>
    <property type="project" value="UniProtKB-SubCell"/>
</dbReference>
<dbReference type="GO" id="GO:1990904">
    <property type="term" value="C:ribonucleoprotein complex"/>
    <property type="evidence" value="ECO:0007669"/>
    <property type="project" value="UniProtKB-KW"/>
</dbReference>
<dbReference type="InterPro" id="IPR018247">
    <property type="entry name" value="EF_Hand_1_Ca_BS"/>
</dbReference>
<dbReference type="Pfam" id="PF22330">
    <property type="entry name" value="Rib_mS39_PPR"/>
    <property type="match status" value="2"/>
</dbReference>
<dbReference type="Gene3D" id="1.25.40.10">
    <property type="entry name" value="Tetratricopeptide repeat domain"/>
    <property type="match status" value="1"/>
</dbReference>
<dbReference type="InterPro" id="IPR033443">
    <property type="entry name" value="PROP1-like_PPR_dom"/>
</dbReference>
<evidence type="ECO:0000256" key="11">
    <source>
        <dbReference type="ARBA" id="ARBA00023128"/>
    </source>
</evidence>
<evidence type="ECO:0000256" key="2">
    <source>
        <dbReference type="ARBA" id="ARBA00008551"/>
    </source>
</evidence>
<dbReference type="PROSITE" id="PS50222">
    <property type="entry name" value="EF_HAND_2"/>
    <property type="match status" value="2"/>
</dbReference>
<keyword evidence="10" id="KW-0689">Ribosomal protein</keyword>
<evidence type="ECO:0000313" key="18">
    <source>
        <dbReference type="EMBL" id="TKS72759.1"/>
    </source>
</evidence>
<evidence type="ECO:0000313" key="19">
    <source>
        <dbReference type="Proteomes" id="UP000298787"/>
    </source>
</evidence>
<evidence type="ECO:0000256" key="4">
    <source>
        <dbReference type="ARBA" id="ARBA00022730"/>
    </source>
</evidence>
<dbReference type="FunFam" id="1.10.418.10:FF:000014">
    <property type="entry name" value="Plastin-3 isoform 1"/>
    <property type="match status" value="1"/>
</dbReference>